<evidence type="ECO:0000313" key="11">
    <source>
        <dbReference type="EMBL" id="MBP1042245.1"/>
    </source>
</evidence>
<organism evidence="11 12">
    <name type="scientific">Vagococcus allomyrinae</name>
    <dbReference type="NCBI Taxonomy" id="2794353"/>
    <lineage>
        <taxon>Bacteria</taxon>
        <taxon>Bacillati</taxon>
        <taxon>Bacillota</taxon>
        <taxon>Bacilli</taxon>
        <taxon>Lactobacillales</taxon>
        <taxon>Enterococcaceae</taxon>
        <taxon>Vagococcus</taxon>
    </lineage>
</organism>
<evidence type="ECO:0000256" key="1">
    <source>
        <dbReference type="ARBA" id="ARBA00001936"/>
    </source>
</evidence>
<dbReference type="AlphaFoldDB" id="A0A940P710"/>
<evidence type="ECO:0000256" key="2">
    <source>
        <dbReference type="ARBA" id="ARBA00001947"/>
    </source>
</evidence>
<dbReference type="Gene3D" id="3.20.20.70">
    <property type="entry name" value="Aldolase class I"/>
    <property type="match status" value="1"/>
</dbReference>
<comment type="cofactor">
    <cofactor evidence="1">
        <name>Mn(2+)</name>
        <dbReference type="ChEBI" id="CHEBI:29035"/>
    </cofactor>
</comment>
<dbReference type="Pfam" id="PF00834">
    <property type="entry name" value="Ribul_P_3_epim"/>
    <property type="match status" value="1"/>
</dbReference>
<dbReference type="EMBL" id="JAEEGA010000009">
    <property type="protein sequence ID" value="MBP1042245.1"/>
    <property type="molecule type" value="Genomic_DNA"/>
</dbReference>
<keyword evidence="5" id="KW-0479">Metal-binding</keyword>
<dbReference type="Proteomes" id="UP000674938">
    <property type="component" value="Unassembled WGS sequence"/>
</dbReference>
<evidence type="ECO:0000256" key="5">
    <source>
        <dbReference type="ARBA" id="ARBA00022723"/>
    </source>
</evidence>
<comment type="subunit">
    <text evidence="4">Homodimer.</text>
</comment>
<evidence type="ECO:0000256" key="10">
    <source>
        <dbReference type="ARBA" id="ARBA00023277"/>
    </source>
</evidence>
<dbReference type="CDD" id="cd00429">
    <property type="entry name" value="RPE"/>
    <property type="match status" value="1"/>
</dbReference>
<dbReference type="InterPro" id="IPR011060">
    <property type="entry name" value="RibuloseP-bd_barrel"/>
</dbReference>
<comment type="cofactor">
    <cofactor evidence="2">
        <name>Zn(2+)</name>
        <dbReference type="ChEBI" id="CHEBI:29105"/>
    </cofactor>
</comment>
<evidence type="ECO:0000256" key="7">
    <source>
        <dbReference type="ARBA" id="ARBA00023004"/>
    </source>
</evidence>
<evidence type="ECO:0000256" key="8">
    <source>
        <dbReference type="ARBA" id="ARBA00023211"/>
    </source>
</evidence>
<dbReference type="PANTHER" id="PTHR11749">
    <property type="entry name" value="RIBULOSE-5-PHOSPHATE-3-EPIMERASE"/>
    <property type="match status" value="1"/>
</dbReference>
<accession>A0A940P710</accession>
<sequence length="241" mass="26671">MEKVVASIMCGDQLHLAEELVALEKAGINWLHCDVMDGIFVNNLAMGPYVLEAIINGGRFTTDIHLACQQPEKYIEMFAELKPDYLTFHYEAAGSLTKLLGQVHSHGIKAGVAISPRTPIDVIYPYLENIDLVLMMTVEPGFAGQQFNWTVLEKLKRLTKQLESVKKKPLIEVDGNINAQTINKISPMADLYVVGTSALFNHQEGTYEDKVKAVEAAFASGRAAERFVDTANLANGNRDPY</sequence>
<evidence type="ECO:0000256" key="6">
    <source>
        <dbReference type="ARBA" id="ARBA00022833"/>
    </source>
</evidence>
<evidence type="ECO:0000313" key="12">
    <source>
        <dbReference type="Proteomes" id="UP000674938"/>
    </source>
</evidence>
<keyword evidence="7" id="KW-0408">Iron</keyword>
<keyword evidence="8" id="KW-0464">Manganese</keyword>
<dbReference type="GO" id="GO:0046496">
    <property type="term" value="P:nicotinamide nucleotide metabolic process"/>
    <property type="evidence" value="ECO:0007669"/>
    <property type="project" value="UniProtKB-ARBA"/>
</dbReference>
<name>A0A940P710_9ENTE</name>
<keyword evidence="10" id="KW-0119">Carbohydrate metabolism</keyword>
<dbReference type="SUPFAM" id="SSF51366">
    <property type="entry name" value="Ribulose-phoshate binding barrel"/>
    <property type="match status" value="1"/>
</dbReference>
<dbReference type="GO" id="GO:0006163">
    <property type="term" value="P:purine nucleotide metabolic process"/>
    <property type="evidence" value="ECO:0007669"/>
    <property type="project" value="UniProtKB-ARBA"/>
</dbReference>
<comment type="cofactor">
    <cofactor evidence="3">
        <name>Fe(2+)</name>
        <dbReference type="ChEBI" id="CHEBI:29033"/>
    </cofactor>
</comment>
<dbReference type="GO" id="GO:0016857">
    <property type="term" value="F:racemase and epimerase activity, acting on carbohydrates and derivatives"/>
    <property type="evidence" value="ECO:0007669"/>
    <property type="project" value="InterPro"/>
</dbReference>
<dbReference type="PROSITE" id="PS01086">
    <property type="entry name" value="RIBUL_P_3_EPIMER_2"/>
    <property type="match status" value="1"/>
</dbReference>
<dbReference type="FunFam" id="3.20.20.70:FF:000191">
    <property type="entry name" value="ribulose-phosphate 3-epimerase isoform X2"/>
    <property type="match status" value="1"/>
</dbReference>
<dbReference type="GO" id="GO:1901135">
    <property type="term" value="P:carbohydrate derivative metabolic process"/>
    <property type="evidence" value="ECO:0007669"/>
    <property type="project" value="UniProtKB-ARBA"/>
</dbReference>
<comment type="caution">
    <text evidence="11">The sequence shown here is derived from an EMBL/GenBank/DDBJ whole genome shotgun (WGS) entry which is preliminary data.</text>
</comment>
<dbReference type="InterPro" id="IPR000056">
    <property type="entry name" value="Ribul_P_3_epim-like"/>
</dbReference>
<dbReference type="GO" id="GO:0046872">
    <property type="term" value="F:metal ion binding"/>
    <property type="evidence" value="ECO:0007669"/>
    <property type="project" value="UniProtKB-KW"/>
</dbReference>
<evidence type="ECO:0000256" key="4">
    <source>
        <dbReference type="ARBA" id="ARBA00011738"/>
    </source>
</evidence>
<dbReference type="RefSeq" id="WP_209529242.1">
    <property type="nucleotide sequence ID" value="NZ_JAEEGA010000009.1"/>
</dbReference>
<evidence type="ECO:0000256" key="9">
    <source>
        <dbReference type="ARBA" id="ARBA00023235"/>
    </source>
</evidence>
<protein>
    <submittedName>
        <fullName evidence="11">Ribulose-phosphate 3-epimerase</fullName>
    </submittedName>
</protein>
<proteinExistence type="predicted"/>
<keyword evidence="6" id="KW-0862">Zinc</keyword>
<evidence type="ECO:0000256" key="3">
    <source>
        <dbReference type="ARBA" id="ARBA00001954"/>
    </source>
</evidence>
<gene>
    <name evidence="11" type="ORF">I6N95_14595</name>
</gene>
<dbReference type="InterPro" id="IPR013785">
    <property type="entry name" value="Aldolase_TIM"/>
</dbReference>
<keyword evidence="9" id="KW-0413">Isomerase</keyword>
<keyword evidence="12" id="KW-1185">Reference proteome</keyword>
<dbReference type="GO" id="GO:0006091">
    <property type="term" value="P:generation of precursor metabolites and energy"/>
    <property type="evidence" value="ECO:0007669"/>
    <property type="project" value="UniProtKB-ARBA"/>
</dbReference>
<dbReference type="NCBIfam" id="NF004076">
    <property type="entry name" value="PRK05581.1-4"/>
    <property type="match status" value="1"/>
</dbReference>
<dbReference type="GO" id="GO:0005975">
    <property type="term" value="P:carbohydrate metabolic process"/>
    <property type="evidence" value="ECO:0007669"/>
    <property type="project" value="InterPro"/>
</dbReference>
<reference evidence="11" key="1">
    <citation type="submission" date="2020-12" db="EMBL/GenBank/DDBJ databases">
        <title>Vagococcus allomyrinae sp. nov. and Enterococcus lavae sp. nov., isolated from the larvae of Allomyrina dichotoma.</title>
        <authorList>
            <person name="Lee S.D."/>
        </authorList>
    </citation>
    <scope>NUCLEOTIDE SEQUENCE</scope>
    <source>
        <strain evidence="11">BWB3-3</strain>
    </source>
</reference>